<dbReference type="SUPFAM" id="SSF140453">
    <property type="entry name" value="EsxAB dimer-like"/>
    <property type="match status" value="1"/>
</dbReference>
<keyword evidence="3" id="KW-1185">Reference proteome</keyword>
<comment type="caution">
    <text evidence="2">The sequence shown here is derived from an EMBL/GenBank/DDBJ whole genome shotgun (WGS) entry which is preliminary data.</text>
</comment>
<dbReference type="EMBL" id="BMMW01000006">
    <property type="protein sequence ID" value="GGK67648.1"/>
    <property type="molecule type" value="Genomic_DNA"/>
</dbReference>
<proteinExistence type="inferred from homology"/>
<dbReference type="Pfam" id="PF06013">
    <property type="entry name" value="WXG100"/>
    <property type="match status" value="1"/>
</dbReference>
<dbReference type="Proteomes" id="UP000612956">
    <property type="component" value="Unassembled WGS sequence"/>
</dbReference>
<dbReference type="Gene3D" id="1.10.287.1060">
    <property type="entry name" value="ESAT-6-like"/>
    <property type="match status" value="1"/>
</dbReference>
<name>A0A917QTD3_9NOCA</name>
<evidence type="ECO:0000256" key="1">
    <source>
        <dbReference type="RuleBase" id="RU362001"/>
    </source>
</evidence>
<comment type="similarity">
    <text evidence="1">Belongs to the WXG100 family.</text>
</comment>
<dbReference type="InterPro" id="IPR036689">
    <property type="entry name" value="ESAT-6-like_sf"/>
</dbReference>
<organism evidence="2 3">
    <name type="scientific">Nocardia camponoti</name>
    <dbReference type="NCBI Taxonomy" id="1616106"/>
    <lineage>
        <taxon>Bacteria</taxon>
        <taxon>Bacillati</taxon>
        <taxon>Actinomycetota</taxon>
        <taxon>Actinomycetes</taxon>
        <taxon>Mycobacteriales</taxon>
        <taxon>Nocardiaceae</taxon>
        <taxon>Nocardia</taxon>
    </lineage>
</organism>
<accession>A0A917QTD3</accession>
<reference evidence="2" key="1">
    <citation type="journal article" date="2014" name="Int. J. Syst. Evol. Microbiol.">
        <title>Complete genome sequence of Corynebacterium casei LMG S-19264T (=DSM 44701T), isolated from a smear-ripened cheese.</title>
        <authorList>
            <consortium name="US DOE Joint Genome Institute (JGI-PGF)"/>
            <person name="Walter F."/>
            <person name="Albersmeier A."/>
            <person name="Kalinowski J."/>
            <person name="Ruckert C."/>
        </authorList>
    </citation>
    <scope>NUCLEOTIDE SEQUENCE</scope>
    <source>
        <strain evidence="2">CGMCC 4.7278</strain>
    </source>
</reference>
<evidence type="ECO:0000313" key="2">
    <source>
        <dbReference type="EMBL" id="GGK67648.1"/>
    </source>
</evidence>
<sequence length="98" mass="9971">MPDDVTDAGAYVQQVAESLINGLNSLDREITGVLSNWTGGAATAFSGGWSETKEGAATVLNALATMAELLGATSKAFVSQDTVNAAGLSSLNLPKLNI</sequence>
<dbReference type="InterPro" id="IPR010310">
    <property type="entry name" value="T7SS_ESAT-6-like"/>
</dbReference>
<protein>
    <recommendedName>
        <fullName evidence="1">ESAT-6-like protein</fullName>
    </recommendedName>
</protein>
<dbReference type="NCBIfam" id="TIGR03930">
    <property type="entry name" value="WXG100_ESAT6"/>
    <property type="match status" value="1"/>
</dbReference>
<reference evidence="2" key="2">
    <citation type="submission" date="2020-09" db="EMBL/GenBank/DDBJ databases">
        <authorList>
            <person name="Sun Q."/>
            <person name="Zhou Y."/>
        </authorList>
    </citation>
    <scope>NUCLEOTIDE SEQUENCE</scope>
    <source>
        <strain evidence="2">CGMCC 4.7278</strain>
    </source>
</reference>
<gene>
    <name evidence="2" type="ORF">GCM10011591_44750</name>
</gene>
<dbReference type="AlphaFoldDB" id="A0A917QTD3"/>
<evidence type="ECO:0000313" key="3">
    <source>
        <dbReference type="Proteomes" id="UP000612956"/>
    </source>
</evidence>